<feature type="domain" description="SecDF P1 head subdomain" evidence="3">
    <location>
        <begin position="186"/>
        <end position="260"/>
    </location>
</feature>
<evidence type="ECO:0000256" key="2">
    <source>
        <dbReference type="SAM" id="Phobius"/>
    </source>
</evidence>
<name>A0A365H800_9ACTN</name>
<feature type="region of interest" description="Disordered" evidence="1">
    <location>
        <begin position="1"/>
        <end position="49"/>
    </location>
</feature>
<evidence type="ECO:0000259" key="3">
    <source>
        <dbReference type="Pfam" id="PF22599"/>
    </source>
</evidence>
<gene>
    <name evidence="4" type="ORF">DPM19_11010</name>
</gene>
<dbReference type="Proteomes" id="UP000251891">
    <property type="component" value="Unassembled WGS sequence"/>
</dbReference>
<evidence type="ECO:0000313" key="4">
    <source>
        <dbReference type="EMBL" id="RAY15235.1"/>
    </source>
</evidence>
<dbReference type="Gene3D" id="3.30.1360.200">
    <property type="match status" value="1"/>
</dbReference>
<keyword evidence="5" id="KW-1185">Reference proteome</keyword>
<evidence type="ECO:0000256" key="1">
    <source>
        <dbReference type="SAM" id="MobiDB-lite"/>
    </source>
</evidence>
<keyword evidence="2" id="KW-0812">Transmembrane</keyword>
<dbReference type="AlphaFoldDB" id="A0A365H800"/>
<sequence>MPDPSPVRDEHSRGGGRRRRPDRRGWWRGRGRRPAPAVRPVMTGPLDPAQQEMLQRTRRIEAQRQAVERKRSRHAQAVARRRQRRMVAERRQTAGRRRAGLLTMVITLGVLIAAVAVSGGLIAASMLERPERLAAPLRVYPVEQVVPGSCVAGTPGLTGQTAAGVHCYRLSQGIAIYEVTGLRVQDGRNARPEVSISLLSADRRAFADLTRRTVGREVAFVVRDQLITAPRVETPVTSGTVVIAGQFTRTDAVNLIRELRGR</sequence>
<dbReference type="InterPro" id="IPR054384">
    <property type="entry name" value="SecDF_P1_head"/>
</dbReference>
<evidence type="ECO:0000313" key="5">
    <source>
        <dbReference type="Proteomes" id="UP000251891"/>
    </source>
</evidence>
<feature type="compositionally biased region" description="Basic residues" evidence="1">
    <location>
        <begin position="14"/>
        <end position="33"/>
    </location>
</feature>
<proteinExistence type="predicted"/>
<comment type="caution">
    <text evidence="4">The sequence shown here is derived from an EMBL/GenBank/DDBJ whole genome shotgun (WGS) entry which is preliminary data.</text>
</comment>
<keyword evidence="2" id="KW-1133">Transmembrane helix</keyword>
<protein>
    <recommendedName>
        <fullName evidence="3">SecDF P1 head subdomain domain-containing protein</fullName>
    </recommendedName>
</protein>
<feature type="transmembrane region" description="Helical" evidence="2">
    <location>
        <begin position="99"/>
        <end position="127"/>
    </location>
</feature>
<reference evidence="4 5" key="1">
    <citation type="submission" date="2018-06" db="EMBL/GenBank/DDBJ databases">
        <title>Actinomadura craniellae sp. nov. isolated from marine sponge Craniella sp.</title>
        <authorList>
            <person name="Li L."/>
            <person name="Xu Q.H."/>
            <person name="Lin H.W."/>
            <person name="Lu Y.H."/>
        </authorList>
    </citation>
    <scope>NUCLEOTIDE SEQUENCE [LARGE SCALE GENOMIC DNA]</scope>
    <source>
        <strain evidence="4 5">LHW63021</strain>
    </source>
</reference>
<dbReference type="EMBL" id="QLYX01000004">
    <property type="protein sequence ID" value="RAY15235.1"/>
    <property type="molecule type" value="Genomic_DNA"/>
</dbReference>
<organism evidence="4 5">
    <name type="scientific">Actinomadura craniellae</name>
    <dbReference type="NCBI Taxonomy" id="2231787"/>
    <lineage>
        <taxon>Bacteria</taxon>
        <taxon>Bacillati</taxon>
        <taxon>Actinomycetota</taxon>
        <taxon>Actinomycetes</taxon>
        <taxon>Streptosporangiales</taxon>
        <taxon>Thermomonosporaceae</taxon>
        <taxon>Actinomadura</taxon>
    </lineage>
</organism>
<dbReference type="Pfam" id="PF22599">
    <property type="entry name" value="SecDF_P1_head"/>
    <property type="match status" value="1"/>
</dbReference>
<accession>A0A365H800</accession>
<keyword evidence="2" id="KW-0472">Membrane</keyword>
<feature type="compositionally biased region" description="Basic and acidic residues" evidence="1">
    <location>
        <begin position="1"/>
        <end position="13"/>
    </location>
</feature>